<protein>
    <recommendedName>
        <fullName evidence="8">RNA polymerase II subunit 5-mediating protein</fullName>
    </recommendedName>
</protein>
<feature type="compositionally biased region" description="Polar residues" evidence="4">
    <location>
        <begin position="401"/>
        <end position="415"/>
    </location>
</feature>
<sequence>TNFFHFFFLKGTLIFFLRAKHRPERGNCRRRCLPASEVMAESVKGTVTSLSSLFPVEEAQKAAKRVEETISERQKQLDQLRDFAADNNTLIKLVQRLPDELHHDIMVPFGKAAFFPGRLIHTNEFLVLLGEGHYAERTAKQTVEILNRRGKALEVQVESVKALMQDLKAEASFFDATASEAAEGLVEIREDYIEEISPKEASMIGMFHLLLNVITINFVTCLIEVIGSSMRGIVETELPISSQAEDVSHVKDEEYDRILSRLAELEKEEEEAENVNQEELGSDDSDVSPGHVILEEEMKSLELKERGESSKFQSTEKFPDHWHVEGSKATSKDCLVPENCLPENLAYGKFNLTENAPMEPQAKEDVEAPVIAETKADTRPSEPQFDSSKAFTGSIVEHNSDVNSKVQSVSRSSKPVSRFKMQRK</sequence>
<evidence type="ECO:0008006" key="8">
    <source>
        <dbReference type="Google" id="ProtNLM"/>
    </source>
</evidence>
<organism evidence="6 7">
    <name type="scientific">Solanum verrucosum</name>
    <dbReference type="NCBI Taxonomy" id="315347"/>
    <lineage>
        <taxon>Eukaryota</taxon>
        <taxon>Viridiplantae</taxon>
        <taxon>Streptophyta</taxon>
        <taxon>Embryophyta</taxon>
        <taxon>Tracheophyta</taxon>
        <taxon>Spermatophyta</taxon>
        <taxon>Magnoliopsida</taxon>
        <taxon>eudicotyledons</taxon>
        <taxon>Gunneridae</taxon>
        <taxon>Pentapetalae</taxon>
        <taxon>asterids</taxon>
        <taxon>lamiids</taxon>
        <taxon>Solanales</taxon>
        <taxon>Solanaceae</taxon>
        <taxon>Solanoideae</taxon>
        <taxon>Solaneae</taxon>
        <taxon>Solanum</taxon>
    </lineage>
</organism>
<dbReference type="SUPFAM" id="SSF46579">
    <property type="entry name" value="Prefoldin"/>
    <property type="match status" value="1"/>
</dbReference>
<feature type="region of interest" description="Disordered" evidence="4">
    <location>
        <begin position="266"/>
        <end position="289"/>
    </location>
</feature>
<dbReference type="GO" id="GO:0009409">
    <property type="term" value="P:response to cold"/>
    <property type="evidence" value="ECO:0007669"/>
    <property type="project" value="UniProtKB-ARBA"/>
</dbReference>
<feature type="chain" id="PRO_5042263111" description="RNA polymerase II subunit 5-mediating protein" evidence="5">
    <location>
        <begin position="20"/>
        <end position="424"/>
    </location>
</feature>
<name>A0AAF0U4X0_SOLVR</name>
<dbReference type="EMBL" id="CP133618">
    <property type="protein sequence ID" value="WMV39251.1"/>
    <property type="molecule type" value="Genomic_DNA"/>
</dbReference>
<feature type="non-terminal residue" evidence="6">
    <location>
        <position position="1"/>
    </location>
</feature>
<dbReference type="GO" id="GO:0006457">
    <property type="term" value="P:protein folding"/>
    <property type="evidence" value="ECO:0007669"/>
    <property type="project" value="UniProtKB-ARBA"/>
</dbReference>
<dbReference type="AlphaFoldDB" id="A0AAF0U4X0"/>
<dbReference type="GO" id="GO:0005634">
    <property type="term" value="C:nucleus"/>
    <property type="evidence" value="ECO:0007669"/>
    <property type="project" value="UniProtKB-SubCell"/>
</dbReference>
<evidence type="ECO:0000256" key="1">
    <source>
        <dbReference type="ARBA" id="ARBA00004123"/>
    </source>
</evidence>
<dbReference type="CDD" id="cd23159">
    <property type="entry name" value="Prefoldin_URI1"/>
    <property type="match status" value="1"/>
</dbReference>
<dbReference type="GO" id="GO:0003714">
    <property type="term" value="F:transcription corepressor activity"/>
    <property type="evidence" value="ECO:0007669"/>
    <property type="project" value="TreeGrafter"/>
</dbReference>
<evidence type="ECO:0000256" key="4">
    <source>
        <dbReference type="SAM" id="MobiDB-lite"/>
    </source>
</evidence>
<dbReference type="GO" id="GO:0000122">
    <property type="term" value="P:negative regulation of transcription by RNA polymerase II"/>
    <property type="evidence" value="ECO:0007669"/>
    <property type="project" value="TreeGrafter"/>
</dbReference>
<reference evidence="6" key="1">
    <citation type="submission" date="2023-08" db="EMBL/GenBank/DDBJ databases">
        <title>A de novo genome assembly of Solanum verrucosum Schlechtendal, a Mexican diploid species geographically isolated from the other diploid A-genome species in potato relatives.</title>
        <authorList>
            <person name="Hosaka K."/>
        </authorList>
    </citation>
    <scope>NUCLEOTIDE SEQUENCE</scope>
    <source>
        <tissue evidence="6">Young leaves</tissue>
    </source>
</reference>
<comment type="similarity">
    <text evidence="3">Belongs to the RNA polymerase II subunit 5-mediating protein family.</text>
</comment>
<evidence type="ECO:0000256" key="3">
    <source>
        <dbReference type="ARBA" id="ARBA00038295"/>
    </source>
</evidence>
<evidence type="ECO:0000313" key="7">
    <source>
        <dbReference type="Proteomes" id="UP001234989"/>
    </source>
</evidence>
<gene>
    <name evidence="6" type="ORF">MTR67_032636</name>
</gene>
<evidence type="ECO:0000256" key="5">
    <source>
        <dbReference type="SAM" id="SignalP"/>
    </source>
</evidence>
<evidence type="ECO:0000313" key="6">
    <source>
        <dbReference type="EMBL" id="WMV39251.1"/>
    </source>
</evidence>
<dbReference type="Pfam" id="PF02996">
    <property type="entry name" value="Prefoldin"/>
    <property type="match status" value="1"/>
</dbReference>
<dbReference type="PANTHER" id="PTHR15111">
    <property type="entry name" value="RNA POLYMERASE II SUBUNIT 5-MEDIATING PROTEIN NNX3"/>
    <property type="match status" value="1"/>
</dbReference>
<evidence type="ECO:0000256" key="2">
    <source>
        <dbReference type="ARBA" id="ARBA00023242"/>
    </source>
</evidence>
<comment type="subcellular location">
    <subcellularLocation>
        <location evidence="1">Nucleus</location>
    </subcellularLocation>
</comment>
<dbReference type="InterPro" id="IPR004127">
    <property type="entry name" value="Prefoldin_subunit_alpha"/>
</dbReference>
<dbReference type="GO" id="GO:0003682">
    <property type="term" value="F:chromatin binding"/>
    <property type="evidence" value="ECO:0007669"/>
    <property type="project" value="TreeGrafter"/>
</dbReference>
<dbReference type="PANTHER" id="PTHR15111:SF0">
    <property type="entry name" value="UNCONVENTIONAL PREFOLDIN RPB5 INTERACTOR 1"/>
    <property type="match status" value="1"/>
</dbReference>
<dbReference type="GO" id="GO:0019212">
    <property type="term" value="F:phosphatase inhibitor activity"/>
    <property type="evidence" value="ECO:0007669"/>
    <property type="project" value="TreeGrafter"/>
</dbReference>
<keyword evidence="2" id="KW-0539">Nucleus</keyword>
<dbReference type="Gene3D" id="1.10.287.370">
    <property type="match status" value="1"/>
</dbReference>
<dbReference type="InterPro" id="IPR052255">
    <property type="entry name" value="RNA_pol_II_subunit5-mediator"/>
</dbReference>
<feature type="signal peptide" evidence="5">
    <location>
        <begin position="1"/>
        <end position="19"/>
    </location>
</feature>
<dbReference type="Proteomes" id="UP001234989">
    <property type="component" value="Chromosome 7"/>
</dbReference>
<accession>A0AAF0U4X0</accession>
<keyword evidence="7" id="KW-1185">Reference proteome</keyword>
<dbReference type="InterPro" id="IPR009053">
    <property type="entry name" value="Prefoldin"/>
</dbReference>
<proteinExistence type="inferred from homology"/>
<feature type="region of interest" description="Disordered" evidence="4">
    <location>
        <begin position="374"/>
        <end position="424"/>
    </location>
</feature>
<keyword evidence="5" id="KW-0732">Signal</keyword>